<evidence type="ECO:0000313" key="4">
    <source>
        <dbReference type="Proteomes" id="UP000243589"/>
    </source>
</evidence>
<evidence type="ECO:0000256" key="2">
    <source>
        <dbReference type="SAM" id="Phobius"/>
    </source>
</evidence>
<keyword evidence="2" id="KW-1133">Transmembrane helix</keyword>
<evidence type="ECO:0000313" key="3">
    <source>
        <dbReference type="EMBL" id="KXZ57425.1"/>
    </source>
</evidence>
<dbReference type="PATRIC" id="fig|479117.4.peg.1931"/>
<feature type="transmembrane region" description="Helical" evidence="2">
    <location>
        <begin position="47"/>
        <end position="71"/>
    </location>
</feature>
<keyword evidence="2" id="KW-0472">Membrane</keyword>
<dbReference type="Pfam" id="PF09819">
    <property type="entry name" value="ABC_cobalt"/>
    <property type="match status" value="1"/>
</dbReference>
<name>A0A150H5Z2_9MICO</name>
<organism evidence="3 4">
    <name type="scientific">Brevibacterium ravenspurgense</name>
    <dbReference type="NCBI Taxonomy" id="479117"/>
    <lineage>
        <taxon>Bacteria</taxon>
        <taxon>Bacillati</taxon>
        <taxon>Actinomycetota</taxon>
        <taxon>Actinomycetes</taxon>
        <taxon>Micrococcales</taxon>
        <taxon>Brevibacteriaceae</taxon>
        <taxon>Brevibacterium</taxon>
    </lineage>
</organism>
<proteinExistence type="predicted"/>
<sequence>MTQDNRVQPGHHTNPSNPNTTSSSQTKNPQPQNRQTKTSLRWRTVDIIVTVVIAVAVGVIFWGVAAIWGVFELWTVAFPPLVGLFGGIWVLAGPLAGIIVRKPGAAIIAETLAAAVEAVLGSHFGANAIISGLLQGAGAEIVFLAFLYRKWNLPVMLLSGLGAGVALVVGEIVMYYAKWAMTFKVVYAVCGIASSIIISGLGAWLLWKAIVPTGALSAFASGRMTTTPRQHTTPNRT</sequence>
<comment type="caution">
    <text evidence="3">The sequence shown here is derived from an EMBL/GenBank/DDBJ whole genome shotgun (WGS) entry which is preliminary data.</text>
</comment>
<dbReference type="InterPro" id="IPR017195">
    <property type="entry name" value="ABC_thiamin-permease_prd"/>
</dbReference>
<feature type="region of interest" description="Disordered" evidence="1">
    <location>
        <begin position="1"/>
        <end position="37"/>
    </location>
</feature>
<feature type="transmembrane region" description="Helical" evidence="2">
    <location>
        <begin position="183"/>
        <end position="207"/>
    </location>
</feature>
<dbReference type="RefSeq" id="WP_082791127.1">
    <property type="nucleotide sequence ID" value="NZ_LQQC01000012.1"/>
</dbReference>
<keyword evidence="2" id="KW-0812">Transmembrane</keyword>
<evidence type="ECO:0000256" key="1">
    <source>
        <dbReference type="SAM" id="MobiDB-lite"/>
    </source>
</evidence>
<dbReference type="Proteomes" id="UP000243589">
    <property type="component" value="Unassembled WGS sequence"/>
</dbReference>
<keyword evidence="4" id="KW-1185">Reference proteome</keyword>
<feature type="compositionally biased region" description="Low complexity" evidence="1">
    <location>
        <begin position="13"/>
        <end position="33"/>
    </location>
</feature>
<dbReference type="EMBL" id="LQQC01000012">
    <property type="protein sequence ID" value="KXZ57425.1"/>
    <property type="molecule type" value="Genomic_DNA"/>
</dbReference>
<feature type="transmembrane region" description="Helical" evidence="2">
    <location>
        <begin position="155"/>
        <end position="177"/>
    </location>
</feature>
<gene>
    <name evidence="3" type="primary">ykoE_1</name>
    <name evidence="3" type="ORF">Bravens_01947</name>
</gene>
<accession>A0A150H5Z2</accession>
<reference evidence="3 4" key="1">
    <citation type="submission" date="2016-01" db="EMBL/GenBank/DDBJ databases">
        <title>Use of Whole Genome Sequencing to ascertain that Brevibacterium massiliense (Roux, Raoult 2009) is a later heterotypic synonym of Brevibacterium ravenspurgense (Mages 2008).</title>
        <authorList>
            <person name="Bernier A.-M."/>
            <person name="Burdz T."/>
            <person name="Huynh C."/>
            <person name="Pachecho A.L."/>
            <person name="Wiebe D."/>
            <person name="Bonner C."/>
            <person name="Bernard K."/>
        </authorList>
    </citation>
    <scope>NUCLEOTIDE SEQUENCE [LARGE SCALE GENOMIC DNA]</scope>
    <source>
        <strain evidence="3 4">CCUG56047</strain>
    </source>
</reference>
<dbReference type="AlphaFoldDB" id="A0A150H5Z2"/>
<feature type="transmembrane region" description="Helical" evidence="2">
    <location>
        <begin position="77"/>
        <end position="98"/>
    </location>
</feature>
<protein>
    <submittedName>
        <fullName evidence="3">Putative HMP/thiamine permease protein YkoE</fullName>
    </submittedName>
</protein>